<dbReference type="InterPro" id="IPR029058">
    <property type="entry name" value="AB_hydrolase_fold"/>
</dbReference>
<evidence type="ECO:0000259" key="1">
    <source>
        <dbReference type="Pfam" id="PF00326"/>
    </source>
</evidence>
<dbReference type="PANTHER" id="PTHR11731">
    <property type="entry name" value="PROTEASE FAMILY S9B,C DIPEPTIDYL-PEPTIDASE IV-RELATED"/>
    <property type="match status" value="1"/>
</dbReference>
<reference evidence="3" key="1">
    <citation type="submission" date="2021-04" db="EMBL/GenBank/DDBJ databases">
        <title>Genome based classification of Actinospica acidithermotolerans sp. nov., an actinobacterium isolated from an Indonesian hot spring.</title>
        <authorList>
            <person name="Kusuma A.B."/>
            <person name="Putra K.E."/>
            <person name="Nafisah S."/>
            <person name="Loh J."/>
            <person name="Nouioui I."/>
            <person name="Goodfellow M."/>
        </authorList>
    </citation>
    <scope>NUCLEOTIDE SEQUENCE</scope>
    <source>
        <strain evidence="3">CSCA 57</strain>
    </source>
</reference>
<dbReference type="PRINTS" id="PR00862">
    <property type="entry name" value="PROLIGOPTASE"/>
</dbReference>
<dbReference type="SUPFAM" id="SSF82171">
    <property type="entry name" value="DPP6 N-terminal domain-like"/>
    <property type="match status" value="1"/>
</dbReference>
<evidence type="ECO:0000313" key="3">
    <source>
        <dbReference type="EMBL" id="MBR7835978.1"/>
    </source>
</evidence>
<keyword evidence="4" id="KW-1185">Reference proteome</keyword>
<gene>
    <name evidence="3" type="ORF">KDL01_22070</name>
</gene>
<feature type="domain" description="Dipeptidylpeptidase IV N-terminal" evidence="2">
    <location>
        <begin position="114"/>
        <end position="402"/>
    </location>
</feature>
<dbReference type="Gene3D" id="3.40.50.1820">
    <property type="entry name" value="alpha/beta hydrolase"/>
    <property type="match status" value="1"/>
</dbReference>
<feature type="domain" description="Peptidase S9 prolyl oligopeptidase catalytic" evidence="1">
    <location>
        <begin position="510"/>
        <end position="716"/>
    </location>
</feature>
<evidence type="ECO:0000313" key="4">
    <source>
        <dbReference type="Proteomes" id="UP000675781"/>
    </source>
</evidence>
<dbReference type="AlphaFoldDB" id="A0A941ITH1"/>
<accession>A0A941ITH1</accession>
<dbReference type="InterPro" id="IPR050278">
    <property type="entry name" value="Serine_Prot_S9B/DPPIV"/>
</dbReference>
<dbReference type="Pfam" id="PF00930">
    <property type="entry name" value="DPPIV_N"/>
    <property type="match status" value="1"/>
</dbReference>
<dbReference type="GO" id="GO:0008239">
    <property type="term" value="F:dipeptidyl-peptidase activity"/>
    <property type="evidence" value="ECO:0007669"/>
    <property type="project" value="TreeGrafter"/>
</dbReference>
<dbReference type="PANTHER" id="PTHR11731:SF193">
    <property type="entry name" value="DIPEPTIDYL PEPTIDASE 9"/>
    <property type="match status" value="1"/>
</dbReference>
<dbReference type="GO" id="GO:0004252">
    <property type="term" value="F:serine-type endopeptidase activity"/>
    <property type="evidence" value="ECO:0007669"/>
    <property type="project" value="InterPro"/>
</dbReference>
<evidence type="ECO:0000259" key="2">
    <source>
        <dbReference type="Pfam" id="PF00930"/>
    </source>
</evidence>
<dbReference type="SUPFAM" id="SSF53474">
    <property type="entry name" value="alpha/beta-Hydrolases"/>
    <property type="match status" value="1"/>
</dbReference>
<comment type="caution">
    <text evidence="3">The sequence shown here is derived from an EMBL/GenBank/DDBJ whole genome shotgun (WGS) entry which is preliminary data.</text>
</comment>
<dbReference type="InterPro" id="IPR002470">
    <property type="entry name" value="Peptidase_S9A"/>
</dbReference>
<sequence length="718" mass="76872">MTDAEQISFPRQFARTQRFRLGAPGTITPAPDGSRIALLRTRTGSDRATCLWTADPRTGALTLIADPVDLLADTGAEELTEAEKARRERSRTGAAGIVDYAVDTAVTIAVFALSGRLFTADLAKGGVRELPAAGPVVDPRIDPTGRQVAYLSGGSLRVIALDGTGDRALAEPDGPNPETVCYGAADFTGAEEFDRFRGYWWSPDGARLLVARVDEAPVRIQYIADPANPATAPRQVRYPAAGTPNAVVELFLLGLDGTRTQVEWDRTGYEYLAKAHWSEHGPALIAVLSRDQKSGLVLAVAADGSTSTVAEEHDEVFFEFAAGTPAWVPPVGEGRARPARIAPRGDSYRLLLGEDPVTPEGVQVRALLAVGPEFAFVTASMEDPTREHVLRVAWADGAMKRVNGLSGVSGASVGGNLGVVTSATLDEPNSRTYVVDMSAEQPTRLSVIESVAEKPLVTARPIELVLGERELHGALLLPANHKPGTRLPVLLDPYGGPHAQMVKAAHNLYLNAQWIADQGFAVLVVDGRGTPGRGPAWDRSIRDDFAGATLQDQVDGLHAAAEQYPDLDLTRVAIRGWSYGGYLSALAALRRPDVFHAAVVGAPVTDWRLYDTAYTERYLGHPDRQPEVYAANSLFPEAGPGAWEWAEPHRPMLIIHGLADDNVVAAHTLRLSSALLAAGRPHTVLPLSGVTHMTPQEVVAENLLKLQVGFLKDALGVE</sequence>
<name>A0A941ITH1_9ACTN</name>
<dbReference type="Gene3D" id="2.140.10.30">
    <property type="entry name" value="Dipeptidylpeptidase IV, N-terminal domain"/>
    <property type="match status" value="1"/>
</dbReference>
<dbReference type="Proteomes" id="UP000675781">
    <property type="component" value="Unassembled WGS sequence"/>
</dbReference>
<dbReference type="EMBL" id="JAGSOG010000118">
    <property type="protein sequence ID" value="MBR7835978.1"/>
    <property type="molecule type" value="Genomic_DNA"/>
</dbReference>
<dbReference type="InterPro" id="IPR001375">
    <property type="entry name" value="Peptidase_S9_cat"/>
</dbReference>
<dbReference type="RefSeq" id="WP_212530466.1">
    <property type="nucleotide sequence ID" value="NZ_JAGSOG010000118.1"/>
</dbReference>
<organism evidence="3 4">
    <name type="scientific">Actinospica durhamensis</name>
    <dbReference type="NCBI Taxonomy" id="1508375"/>
    <lineage>
        <taxon>Bacteria</taxon>
        <taxon>Bacillati</taxon>
        <taxon>Actinomycetota</taxon>
        <taxon>Actinomycetes</taxon>
        <taxon>Catenulisporales</taxon>
        <taxon>Actinospicaceae</taxon>
        <taxon>Actinospica</taxon>
    </lineage>
</organism>
<proteinExistence type="predicted"/>
<dbReference type="Pfam" id="PF00326">
    <property type="entry name" value="Peptidase_S9"/>
    <property type="match status" value="1"/>
</dbReference>
<dbReference type="InterPro" id="IPR002469">
    <property type="entry name" value="Peptidase_S9B_N"/>
</dbReference>
<dbReference type="GO" id="GO:0006508">
    <property type="term" value="P:proteolysis"/>
    <property type="evidence" value="ECO:0007669"/>
    <property type="project" value="InterPro"/>
</dbReference>
<protein>
    <submittedName>
        <fullName evidence="3">S9 family peptidase</fullName>
    </submittedName>
</protein>